<proteinExistence type="predicted"/>
<dbReference type="Proteomes" id="UP000199494">
    <property type="component" value="Unassembled WGS sequence"/>
</dbReference>
<gene>
    <name evidence="1" type="ORF">SAMN05421630_11353</name>
</gene>
<name>A0A1G6XZZ8_9PSEU</name>
<accession>A0A1G6XZZ8</accession>
<reference evidence="1 2" key="1">
    <citation type="submission" date="2016-10" db="EMBL/GenBank/DDBJ databases">
        <authorList>
            <person name="de Groot N.N."/>
        </authorList>
    </citation>
    <scope>NUCLEOTIDE SEQUENCE [LARGE SCALE GENOMIC DNA]</scope>
    <source>
        <strain evidence="1 2">CGMCC 4.5506</strain>
    </source>
</reference>
<protein>
    <submittedName>
        <fullName evidence="1">Uncharacterized protein</fullName>
    </submittedName>
</protein>
<sequence>MTSIIVACFTFGISERRSWLKITEWPIARKRPGSQLPGLAR</sequence>
<dbReference type="AlphaFoldDB" id="A0A1G6XZZ8"/>
<dbReference type="EMBL" id="FMZE01000013">
    <property type="protein sequence ID" value="SDD83784.1"/>
    <property type="molecule type" value="Genomic_DNA"/>
</dbReference>
<keyword evidence="2" id="KW-1185">Reference proteome</keyword>
<organism evidence="1 2">
    <name type="scientific">Prauserella marina</name>
    <dbReference type="NCBI Taxonomy" id="530584"/>
    <lineage>
        <taxon>Bacteria</taxon>
        <taxon>Bacillati</taxon>
        <taxon>Actinomycetota</taxon>
        <taxon>Actinomycetes</taxon>
        <taxon>Pseudonocardiales</taxon>
        <taxon>Pseudonocardiaceae</taxon>
        <taxon>Prauserella</taxon>
    </lineage>
</organism>
<evidence type="ECO:0000313" key="1">
    <source>
        <dbReference type="EMBL" id="SDD83784.1"/>
    </source>
</evidence>
<evidence type="ECO:0000313" key="2">
    <source>
        <dbReference type="Proteomes" id="UP000199494"/>
    </source>
</evidence>